<dbReference type="Pfam" id="PF01433">
    <property type="entry name" value="Peptidase_M1"/>
    <property type="match status" value="1"/>
</dbReference>
<dbReference type="InterPro" id="IPR034015">
    <property type="entry name" value="M1_LTA4H"/>
</dbReference>
<dbReference type="InterPro" id="IPR049980">
    <property type="entry name" value="LTA4H_cat"/>
</dbReference>
<feature type="binding site" evidence="10">
    <location>
        <position position="345"/>
    </location>
    <ligand>
        <name>Zn(2+)</name>
        <dbReference type="ChEBI" id="CHEBI:29105"/>
        <note>catalytic</note>
    </ligand>
</feature>
<organism evidence="13 15">
    <name type="scientific">Adineta ricciae</name>
    <name type="common">Rotifer</name>
    <dbReference type="NCBI Taxonomy" id="249248"/>
    <lineage>
        <taxon>Eukaryota</taxon>
        <taxon>Metazoa</taxon>
        <taxon>Spiralia</taxon>
        <taxon>Gnathifera</taxon>
        <taxon>Rotifera</taxon>
        <taxon>Eurotatoria</taxon>
        <taxon>Bdelloidea</taxon>
        <taxon>Adinetida</taxon>
        <taxon>Adinetidae</taxon>
        <taxon>Adineta</taxon>
    </lineage>
</organism>
<dbReference type="PANTHER" id="PTHR45726">
    <property type="entry name" value="LEUKOTRIENE A-4 HYDROLASE"/>
    <property type="match status" value="1"/>
</dbReference>
<dbReference type="InterPro" id="IPR001930">
    <property type="entry name" value="Peptidase_M1"/>
</dbReference>
<dbReference type="PRINTS" id="PR00756">
    <property type="entry name" value="ALADIPTASE"/>
</dbReference>
<comment type="similarity">
    <text evidence="2">Belongs to the peptidase M1 family.</text>
</comment>
<dbReference type="CDD" id="cd09599">
    <property type="entry name" value="M1_LTA4H"/>
    <property type="match status" value="1"/>
</dbReference>
<keyword evidence="7 10" id="KW-0862">Zinc</keyword>
<keyword evidence="15" id="KW-1185">Reference proteome</keyword>
<sequence length="597" mass="69609">METTKHETMIINSNHSYLYYDPSSVSNFNRFRVNHTHFDFNVNFDSCILNGYVQLDVVRLDPEQCEYSSTIKNSESNEIPHNLDGKLILDARQLNVEKVVHETTLLPFKINTEYNSLIIDIEQIPKDIISISILIYYSTLSDQSKALQWMTKEQTADRQYPFMYSQCQAIHARSLYPCQDTPGVKSTYTAKITCPNPLITLMSAIQSKHDVDTNTFYFEQIVAVPSYLIAIAVGHLVSYDLSDRIRVWSEPSYRERCKYEFEETEHVLSAAEQLLGEYQWKRYDFLVLPPSFPYTGMENPCMNFISPATLVGDRSLTSVIVHELTHSWTGNLVTNENWEHFWLNEGFTSFIEAKLVGILAKDNGEARRFHSAQRWEGLESDIIDFGSTNPYTCLVYRLNNVDPDDASNTTQYYKGAELLWFLEHDIICSEIDFDQFLRSYIKKFSHRVLNTDDFIQYFESYFPQVSKVDWNIWLYTPGMPPIHIDFSTELERQCRQLANQPSLISNDQMKLLNANQIAYLFNLLLNQKPSTITYDIIKQIDENCQMNKYSNGDICYQWYQLCIRVKYCESRLRGCEQIVVIPTTKMEISPITYRISM</sequence>
<dbReference type="InterPro" id="IPR045357">
    <property type="entry name" value="Aminopeptidase_N-like_N"/>
</dbReference>
<evidence type="ECO:0000313" key="13">
    <source>
        <dbReference type="EMBL" id="CAF1304790.1"/>
    </source>
</evidence>
<evidence type="ECO:0000313" key="14">
    <source>
        <dbReference type="EMBL" id="CAF1311329.1"/>
    </source>
</evidence>
<reference evidence="13" key="1">
    <citation type="submission" date="2021-02" db="EMBL/GenBank/DDBJ databases">
        <authorList>
            <person name="Nowell W R."/>
        </authorList>
    </citation>
    <scope>NUCLEOTIDE SEQUENCE</scope>
</reference>
<feature type="binding site" evidence="10">
    <location>
        <position position="322"/>
    </location>
    <ligand>
        <name>Zn(2+)</name>
        <dbReference type="ChEBI" id="CHEBI:29105"/>
        <note>catalytic</note>
    </ligand>
</feature>
<dbReference type="Proteomes" id="UP000663852">
    <property type="component" value="Unassembled WGS sequence"/>
</dbReference>
<dbReference type="EMBL" id="CAJNOR010002513">
    <property type="protein sequence ID" value="CAF1304790.1"/>
    <property type="molecule type" value="Genomic_DNA"/>
</dbReference>
<evidence type="ECO:0000256" key="8">
    <source>
        <dbReference type="ARBA" id="ARBA00023049"/>
    </source>
</evidence>
<dbReference type="SUPFAM" id="SSF48371">
    <property type="entry name" value="ARM repeat"/>
    <property type="match status" value="1"/>
</dbReference>
<dbReference type="InterPro" id="IPR038502">
    <property type="entry name" value="M1_LTA-4_hydro/amino_C_sf"/>
</dbReference>
<evidence type="ECO:0000256" key="6">
    <source>
        <dbReference type="ARBA" id="ARBA00022801"/>
    </source>
</evidence>
<dbReference type="GO" id="GO:0008237">
    <property type="term" value="F:metallopeptidase activity"/>
    <property type="evidence" value="ECO:0007669"/>
    <property type="project" value="UniProtKB-KW"/>
</dbReference>
<dbReference type="SUPFAM" id="SSF55486">
    <property type="entry name" value="Metalloproteases ('zincins'), catalytic domain"/>
    <property type="match status" value="1"/>
</dbReference>
<evidence type="ECO:0000259" key="11">
    <source>
        <dbReference type="Pfam" id="PF01433"/>
    </source>
</evidence>
<dbReference type="GO" id="GO:0005829">
    <property type="term" value="C:cytosol"/>
    <property type="evidence" value="ECO:0007669"/>
    <property type="project" value="TreeGrafter"/>
</dbReference>
<keyword evidence="8" id="KW-0482">Metalloprotease</keyword>
<dbReference type="Gene3D" id="1.10.390.10">
    <property type="entry name" value="Neutral Protease Domain 2"/>
    <property type="match status" value="1"/>
</dbReference>
<name>A0A815DQQ6_ADIRI</name>
<dbReference type="Proteomes" id="UP000663828">
    <property type="component" value="Unassembled WGS sequence"/>
</dbReference>
<evidence type="ECO:0000256" key="4">
    <source>
        <dbReference type="ARBA" id="ARBA00022670"/>
    </source>
</evidence>
<keyword evidence="6" id="KW-0378">Hydrolase</keyword>
<evidence type="ECO:0000256" key="9">
    <source>
        <dbReference type="PIRSR" id="PIRSR634015-1"/>
    </source>
</evidence>
<dbReference type="SUPFAM" id="SSF63737">
    <property type="entry name" value="Leukotriene A4 hydrolase N-terminal domain"/>
    <property type="match status" value="1"/>
</dbReference>
<gene>
    <name evidence="14" type="ORF">EDS130_LOCUS31160</name>
    <name evidence="13" type="ORF">XAT740_LOCUS29056</name>
</gene>
<dbReference type="InterPro" id="IPR014782">
    <property type="entry name" value="Peptidase_M1_dom"/>
</dbReference>
<comment type="cofactor">
    <cofactor evidence="10">
        <name>Zn(2+)</name>
        <dbReference type="ChEBI" id="CHEBI:29105"/>
    </cofactor>
    <text evidence="10">Binds 1 zinc ion per subunit.</text>
</comment>
<keyword evidence="3" id="KW-0963">Cytoplasm</keyword>
<evidence type="ECO:0000256" key="1">
    <source>
        <dbReference type="ARBA" id="ARBA00004496"/>
    </source>
</evidence>
<dbReference type="GO" id="GO:0006508">
    <property type="term" value="P:proteolysis"/>
    <property type="evidence" value="ECO:0007669"/>
    <property type="project" value="UniProtKB-KW"/>
</dbReference>
<feature type="active site" description="Proton donor" evidence="9">
    <location>
        <position position="412"/>
    </location>
</feature>
<dbReference type="Gene3D" id="3.30.2010.30">
    <property type="match status" value="1"/>
</dbReference>
<feature type="active site" description="Proton acceptor" evidence="9">
    <location>
        <position position="323"/>
    </location>
</feature>
<dbReference type="InterPro" id="IPR042097">
    <property type="entry name" value="Aminopeptidase_N-like_N_sf"/>
</dbReference>
<accession>A0A815DQQ6</accession>
<dbReference type="PANTHER" id="PTHR45726:SF3">
    <property type="entry name" value="LEUKOTRIENE A-4 HYDROLASE"/>
    <property type="match status" value="1"/>
</dbReference>
<feature type="domain" description="Aminopeptidase N-like N-terminal" evidence="12">
    <location>
        <begin position="84"/>
        <end position="228"/>
    </location>
</feature>
<dbReference type="Gene3D" id="1.25.40.320">
    <property type="entry name" value="Peptidase M1, leukotriene A4 hydrolase/aminopeptidase C-terminal domain"/>
    <property type="match status" value="1"/>
</dbReference>
<feature type="domain" description="Peptidase M1 membrane alanine aminopeptidase" evidence="11">
    <location>
        <begin position="259"/>
        <end position="461"/>
    </location>
</feature>
<evidence type="ECO:0000313" key="15">
    <source>
        <dbReference type="Proteomes" id="UP000663828"/>
    </source>
</evidence>
<dbReference type="Gene3D" id="2.60.40.1730">
    <property type="entry name" value="tricorn interacting facor f3 domain"/>
    <property type="match status" value="1"/>
</dbReference>
<dbReference type="GO" id="GO:0008270">
    <property type="term" value="F:zinc ion binding"/>
    <property type="evidence" value="ECO:0007669"/>
    <property type="project" value="InterPro"/>
</dbReference>
<dbReference type="FunFam" id="3.30.2010.30:FF:000001">
    <property type="entry name" value="Leukotriene A(4) hydrolase"/>
    <property type="match status" value="1"/>
</dbReference>
<evidence type="ECO:0000256" key="5">
    <source>
        <dbReference type="ARBA" id="ARBA00022723"/>
    </source>
</evidence>
<evidence type="ECO:0000256" key="3">
    <source>
        <dbReference type="ARBA" id="ARBA00022490"/>
    </source>
</evidence>
<keyword evidence="4" id="KW-0645">Protease</keyword>
<dbReference type="EMBL" id="CAJNOJ010000225">
    <property type="protein sequence ID" value="CAF1311329.1"/>
    <property type="molecule type" value="Genomic_DNA"/>
</dbReference>
<dbReference type="InterPro" id="IPR027268">
    <property type="entry name" value="Peptidase_M4/M1_CTD_sf"/>
</dbReference>
<comment type="caution">
    <text evidence="13">The sequence shown here is derived from an EMBL/GenBank/DDBJ whole genome shotgun (WGS) entry which is preliminary data.</text>
</comment>
<dbReference type="InterPro" id="IPR016024">
    <property type="entry name" value="ARM-type_fold"/>
</dbReference>
<feature type="binding site" evidence="10">
    <location>
        <position position="326"/>
    </location>
    <ligand>
        <name>Zn(2+)</name>
        <dbReference type="ChEBI" id="CHEBI:29105"/>
        <note>catalytic</note>
    </ligand>
</feature>
<evidence type="ECO:0000256" key="7">
    <source>
        <dbReference type="ARBA" id="ARBA00022833"/>
    </source>
</evidence>
<dbReference type="AlphaFoldDB" id="A0A815DQQ6"/>
<keyword evidence="5 10" id="KW-0479">Metal-binding</keyword>
<comment type="subcellular location">
    <subcellularLocation>
        <location evidence="1">Cytoplasm</location>
    </subcellularLocation>
</comment>
<dbReference type="Pfam" id="PF17900">
    <property type="entry name" value="Peptidase_M1_N"/>
    <property type="match status" value="1"/>
</dbReference>
<proteinExistence type="inferred from homology"/>
<protein>
    <submittedName>
        <fullName evidence="13">Uncharacterized protein</fullName>
    </submittedName>
</protein>
<evidence type="ECO:0000256" key="2">
    <source>
        <dbReference type="ARBA" id="ARBA00010136"/>
    </source>
</evidence>
<evidence type="ECO:0000256" key="10">
    <source>
        <dbReference type="PIRSR" id="PIRSR634015-3"/>
    </source>
</evidence>
<evidence type="ECO:0000259" key="12">
    <source>
        <dbReference type="Pfam" id="PF17900"/>
    </source>
</evidence>
<dbReference type="OrthoDB" id="79562at2759"/>